<dbReference type="Pfam" id="PF18052">
    <property type="entry name" value="Rx_N"/>
    <property type="match status" value="1"/>
</dbReference>
<dbReference type="InterPro" id="IPR002182">
    <property type="entry name" value="NB-ARC"/>
</dbReference>
<evidence type="ECO:0000256" key="2">
    <source>
        <dbReference type="ARBA" id="ARBA00022741"/>
    </source>
</evidence>
<keyword evidence="2" id="KW-0547">Nucleotide-binding</keyword>
<dbReference type="Gene3D" id="1.20.5.4130">
    <property type="match status" value="1"/>
</dbReference>
<comment type="caution">
    <text evidence="8">The sequence shown here is derived from an EMBL/GenBank/DDBJ whole genome shotgun (WGS) entry which is preliminary data.</text>
</comment>
<dbReference type="InterPro" id="IPR038005">
    <property type="entry name" value="RX-like_CC"/>
</dbReference>
<dbReference type="AlphaFoldDB" id="A0AAW2D790"/>
<accession>A0AAW2D790</accession>
<dbReference type="GO" id="GO:0005524">
    <property type="term" value="F:ATP binding"/>
    <property type="evidence" value="ECO:0007669"/>
    <property type="project" value="UniProtKB-KW"/>
</dbReference>
<evidence type="ECO:0000259" key="7">
    <source>
        <dbReference type="Pfam" id="PF18052"/>
    </source>
</evidence>
<dbReference type="PRINTS" id="PR00364">
    <property type="entry name" value="DISEASERSIST"/>
</dbReference>
<dbReference type="CDD" id="cd14798">
    <property type="entry name" value="RX-CC_like"/>
    <property type="match status" value="1"/>
</dbReference>
<keyword evidence="3" id="KW-0611">Plant defense</keyword>
<keyword evidence="4" id="KW-0067">ATP-binding</keyword>
<feature type="domain" description="Disease resistance N-terminal" evidence="7">
    <location>
        <begin position="6"/>
        <end position="89"/>
    </location>
</feature>
<gene>
    <name evidence="8" type="ORF">SO802_014029</name>
</gene>
<reference evidence="8 9" key="1">
    <citation type="submission" date="2024-01" db="EMBL/GenBank/DDBJ databases">
        <title>A telomere-to-telomere, gap-free genome of sweet tea (Lithocarpus litseifolius).</title>
        <authorList>
            <person name="Zhou J."/>
        </authorList>
    </citation>
    <scope>NUCLEOTIDE SEQUENCE [LARGE SCALE GENOMIC DNA]</scope>
    <source>
        <strain evidence="8">Zhou-2022a</strain>
        <tissue evidence="8">Leaf</tissue>
    </source>
</reference>
<feature type="domain" description="NB-ARC" evidence="6">
    <location>
        <begin position="198"/>
        <end position="335"/>
    </location>
</feature>
<dbReference type="InterPro" id="IPR027417">
    <property type="entry name" value="P-loop_NTPase"/>
</dbReference>
<name>A0AAW2D790_9ROSI</name>
<keyword evidence="1" id="KW-0677">Repeat</keyword>
<keyword evidence="5" id="KW-0175">Coiled coil</keyword>
<evidence type="ECO:0000259" key="6">
    <source>
        <dbReference type="Pfam" id="PF00931"/>
    </source>
</evidence>
<dbReference type="InterPro" id="IPR041118">
    <property type="entry name" value="Rx_N"/>
</dbReference>
<evidence type="ECO:0000256" key="1">
    <source>
        <dbReference type="ARBA" id="ARBA00022737"/>
    </source>
</evidence>
<evidence type="ECO:0000256" key="3">
    <source>
        <dbReference type="ARBA" id="ARBA00022821"/>
    </source>
</evidence>
<dbReference type="Gene3D" id="3.40.50.300">
    <property type="entry name" value="P-loop containing nucleotide triphosphate hydrolases"/>
    <property type="match status" value="1"/>
</dbReference>
<dbReference type="GO" id="GO:0043531">
    <property type="term" value="F:ADP binding"/>
    <property type="evidence" value="ECO:0007669"/>
    <property type="project" value="InterPro"/>
</dbReference>
<dbReference type="Pfam" id="PF00931">
    <property type="entry name" value="NB-ARC"/>
    <property type="match status" value="1"/>
</dbReference>
<evidence type="ECO:0000256" key="5">
    <source>
        <dbReference type="SAM" id="Coils"/>
    </source>
</evidence>
<evidence type="ECO:0000313" key="9">
    <source>
        <dbReference type="Proteomes" id="UP001459277"/>
    </source>
</evidence>
<dbReference type="PANTHER" id="PTHR36766">
    <property type="entry name" value="PLANT BROAD-SPECTRUM MILDEW RESISTANCE PROTEIN RPW8"/>
    <property type="match status" value="1"/>
</dbReference>
<feature type="coiled-coil region" evidence="5">
    <location>
        <begin position="128"/>
        <end position="155"/>
    </location>
</feature>
<dbReference type="Proteomes" id="UP001459277">
    <property type="component" value="Unassembled WGS sequence"/>
</dbReference>
<sequence length="339" mass="39044">MAGALLSAIVERLGSFISSEFKLTVIVKEEIQKLETKFRTIQAVLNDAEKRQLKEEAVKLWLDKLEGVSYEIDDVLDEWKASMIKAEIEKQQKEFEEEENAETSTAKKRKVWPMTPNFNFSVPNLFQHRDIAHKIKDLNEKLDEINKEKEMYGFELSRAIEEVVERPKTTSYVDVSEILGRDTVKNDLVSILLDKGTEKENHLHVISLVGMGGIEKTTLAQLAYNDQEVQAHFEIKVWVCVSDPFDQCKVAKEILESIEHQSPNLTALQSLLDRICDKVGGKKFFLVFDDVWAENFAMWEPFRDALKNCGSQSSKVLVTTRKEEVSRMMEIKCEYDQVE</sequence>
<evidence type="ECO:0000256" key="4">
    <source>
        <dbReference type="ARBA" id="ARBA00022840"/>
    </source>
</evidence>
<dbReference type="SUPFAM" id="SSF52540">
    <property type="entry name" value="P-loop containing nucleoside triphosphate hydrolases"/>
    <property type="match status" value="1"/>
</dbReference>
<protein>
    <submittedName>
        <fullName evidence="8">Uncharacterized protein</fullName>
    </submittedName>
</protein>
<keyword evidence="9" id="KW-1185">Reference proteome</keyword>
<evidence type="ECO:0000313" key="8">
    <source>
        <dbReference type="EMBL" id="KAL0006468.1"/>
    </source>
</evidence>
<dbReference type="GO" id="GO:0006952">
    <property type="term" value="P:defense response"/>
    <property type="evidence" value="ECO:0007669"/>
    <property type="project" value="UniProtKB-KW"/>
</dbReference>
<organism evidence="8 9">
    <name type="scientific">Lithocarpus litseifolius</name>
    <dbReference type="NCBI Taxonomy" id="425828"/>
    <lineage>
        <taxon>Eukaryota</taxon>
        <taxon>Viridiplantae</taxon>
        <taxon>Streptophyta</taxon>
        <taxon>Embryophyta</taxon>
        <taxon>Tracheophyta</taxon>
        <taxon>Spermatophyta</taxon>
        <taxon>Magnoliopsida</taxon>
        <taxon>eudicotyledons</taxon>
        <taxon>Gunneridae</taxon>
        <taxon>Pentapetalae</taxon>
        <taxon>rosids</taxon>
        <taxon>fabids</taxon>
        <taxon>Fagales</taxon>
        <taxon>Fagaceae</taxon>
        <taxon>Lithocarpus</taxon>
    </lineage>
</organism>
<dbReference type="EMBL" id="JAZDWU010000004">
    <property type="protein sequence ID" value="KAL0006468.1"/>
    <property type="molecule type" value="Genomic_DNA"/>
</dbReference>
<dbReference type="PANTHER" id="PTHR36766:SF45">
    <property type="entry name" value="NB-ARC DOMAIN-CONTAINING PROTEIN"/>
    <property type="match status" value="1"/>
</dbReference>
<proteinExistence type="predicted"/>